<evidence type="ECO:0000256" key="1">
    <source>
        <dbReference type="ARBA" id="ARBA00009175"/>
    </source>
</evidence>
<dbReference type="InterPro" id="IPR005950">
    <property type="entry name" value="ModA"/>
</dbReference>
<organism evidence="9 11">
    <name type="scientific">Yersinia rohdei</name>
    <dbReference type="NCBI Taxonomy" id="29485"/>
    <lineage>
        <taxon>Bacteria</taxon>
        <taxon>Pseudomonadati</taxon>
        <taxon>Pseudomonadota</taxon>
        <taxon>Gammaproteobacteria</taxon>
        <taxon>Enterobacterales</taxon>
        <taxon>Yersiniaceae</taxon>
        <taxon>Yersinia</taxon>
    </lineage>
</organism>
<evidence type="ECO:0000256" key="4">
    <source>
        <dbReference type="ARBA" id="ARBA00022729"/>
    </source>
</evidence>
<evidence type="ECO:0000313" key="10">
    <source>
        <dbReference type="Proteomes" id="UP000031914"/>
    </source>
</evidence>
<evidence type="ECO:0000256" key="7">
    <source>
        <dbReference type="SAM" id="SignalP"/>
    </source>
</evidence>
<evidence type="ECO:0000313" key="8">
    <source>
        <dbReference type="EMBL" id="AJJ11152.1"/>
    </source>
</evidence>
<dbReference type="FunFam" id="3.40.190.10:FF:000035">
    <property type="entry name" value="Molybdate ABC transporter substrate-binding protein"/>
    <property type="match status" value="1"/>
</dbReference>
<dbReference type="PIRSF" id="PIRSF004846">
    <property type="entry name" value="ModA"/>
    <property type="match status" value="1"/>
</dbReference>
<dbReference type="AlphaFoldDB" id="A0A0U1HUC4"/>
<keyword evidence="4 7" id="KW-0732">Signal</keyword>
<dbReference type="GO" id="GO:0046872">
    <property type="term" value="F:metal ion binding"/>
    <property type="evidence" value="ECO:0007669"/>
    <property type="project" value="UniProtKB-KW"/>
</dbReference>
<dbReference type="InterPro" id="IPR050682">
    <property type="entry name" value="ModA/WtpA"/>
</dbReference>
<dbReference type="Proteomes" id="UP000042054">
    <property type="component" value="Unassembled WGS sequence"/>
</dbReference>
<feature type="binding site" evidence="6">
    <location>
        <position position="151"/>
    </location>
    <ligand>
        <name>molybdate</name>
        <dbReference type="ChEBI" id="CHEBI:36264"/>
    </ligand>
</feature>
<evidence type="ECO:0000256" key="5">
    <source>
        <dbReference type="ARBA" id="ARBA00062515"/>
    </source>
</evidence>
<dbReference type="Proteomes" id="UP000031914">
    <property type="component" value="Chromosome"/>
</dbReference>
<dbReference type="SUPFAM" id="SSF53850">
    <property type="entry name" value="Periplasmic binding protein-like II"/>
    <property type="match status" value="1"/>
</dbReference>
<dbReference type="GO" id="GO:1901359">
    <property type="term" value="F:tungstate binding"/>
    <property type="evidence" value="ECO:0007669"/>
    <property type="project" value="UniProtKB-ARBA"/>
</dbReference>
<evidence type="ECO:0000313" key="11">
    <source>
        <dbReference type="Proteomes" id="UP000042054"/>
    </source>
</evidence>
<dbReference type="CDD" id="cd13536">
    <property type="entry name" value="PBP2_EcModA"/>
    <property type="match status" value="1"/>
</dbReference>
<evidence type="ECO:0000313" key="9">
    <source>
        <dbReference type="EMBL" id="CQI91043.1"/>
    </source>
</evidence>
<protein>
    <submittedName>
        <fullName evidence="8">Molybdate ABC transporter, periplasmic molybdate-binding protein</fullName>
    </submittedName>
    <submittedName>
        <fullName evidence="9">Molybdate transporter periplasmic protein</fullName>
    </submittedName>
</protein>
<dbReference type="Pfam" id="PF13531">
    <property type="entry name" value="SBP_bac_11"/>
    <property type="match status" value="1"/>
</dbReference>
<keyword evidence="10" id="KW-1185">Reference proteome</keyword>
<sequence>MKNQQGKVNKWVASAALLAAFSSTTMAADNITVFAAASLTNALQDIAAQYKKEKQVDVVASFASSSTLARQIEQGAPADLFISADQQWMDYAIDKQQIVTNTRYTLLGNELVLIAPQDSKITKVDIDKKTDWKKLLDGGRLAVGDPDHVPAGIYAKEALASLGAWETLSPELARADNVRNAMTLVERAEAPLGIVYGSDAVASKKVKVVGIFPEASHKPVEYPMAIVKGHENPTVTAFYDYLKTPAAAVIFKNYGFTPR</sequence>
<keyword evidence="2 6" id="KW-0500">Molybdenum</keyword>
<dbReference type="KEGG" id="yro:CH64_3820"/>
<dbReference type="PANTHER" id="PTHR30632:SF17">
    <property type="entry name" value="MOLYBDATE-BINDING PROTEIN MODA"/>
    <property type="match status" value="1"/>
</dbReference>
<feature type="binding site" evidence="6">
    <location>
        <position position="178"/>
    </location>
    <ligand>
        <name>molybdate</name>
        <dbReference type="ChEBI" id="CHEBI:36264"/>
    </ligand>
</feature>
<dbReference type="RefSeq" id="WP_032816071.1">
    <property type="nucleotide sequence ID" value="NZ_CABIHO010000017.1"/>
</dbReference>
<feature type="binding site" evidence="6">
    <location>
        <position position="38"/>
    </location>
    <ligand>
        <name>molybdate</name>
        <dbReference type="ChEBI" id="CHEBI:36264"/>
    </ligand>
</feature>
<feature type="signal peptide" evidence="7">
    <location>
        <begin position="1"/>
        <end position="27"/>
    </location>
</feature>
<comment type="similarity">
    <text evidence="1">Belongs to the bacterial solute-binding protein ModA family.</text>
</comment>
<dbReference type="EMBL" id="CTKE01000010">
    <property type="protein sequence ID" value="CQI91043.1"/>
    <property type="molecule type" value="Genomic_DNA"/>
</dbReference>
<dbReference type="GO" id="GO:0030973">
    <property type="term" value="F:molybdate ion binding"/>
    <property type="evidence" value="ECO:0007669"/>
    <property type="project" value="TreeGrafter"/>
</dbReference>
<proteinExistence type="inferred from homology"/>
<dbReference type="GO" id="GO:0015689">
    <property type="term" value="P:molybdate ion transport"/>
    <property type="evidence" value="ECO:0007669"/>
    <property type="project" value="InterPro"/>
</dbReference>
<dbReference type="GeneID" id="45569077"/>
<evidence type="ECO:0000256" key="2">
    <source>
        <dbReference type="ARBA" id="ARBA00022505"/>
    </source>
</evidence>
<dbReference type="Gene3D" id="3.40.190.10">
    <property type="entry name" value="Periplasmic binding protein-like II"/>
    <property type="match status" value="2"/>
</dbReference>
<dbReference type="NCBIfam" id="NF007958">
    <property type="entry name" value="PRK10677.1"/>
    <property type="match status" value="1"/>
</dbReference>
<feature type="binding site" evidence="6">
    <location>
        <position position="196"/>
    </location>
    <ligand>
        <name>molybdate</name>
        <dbReference type="ChEBI" id="CHEBI:36264"/>
    </ligand>
</feature>
<accession>A0A0U1HUC4</accession>
<dbReference type="STRING" id="29485.CH64_3820"/>
<reference evidence="9 11" key="2">
    <citation type="submission" date="2015-03" db="EMBL/GenBank/DDBJ databases">
        <authorList>
            <person name="Murphy D."/>
        </authorList>
    </citation>
    <scope>NUCLEOTIDE SEQUENCE [LARGE SCALE GENOMIC DNA]</scope>
    <source>
        <strain evidence="9 11">68/02</strain>
    </source>
</reference>
<dbReference type="PANTHER" id="PTHR30632">
    <property type="entry name" value="MOLYBDATE-BINDING PERIPLASMIC PROTEIN"/>
    <property type="match status" value="1"/>
</dbReference>
<dbReference type="NCBIfam" id="TIGR01256">
    <property type="entry name" value="modA"/>
    <property type="match status" value="1"/>
</dbReference>
<reference evidence="8 10" key="1">
    <citation type="journal article" date="2015" name="Genome Announc.">
        <title>Thirty-Two Complete Genome Assemblies of Nine Yersinia Species, Including Y. pestis, Y. pseudotuberculosis, and Y. enterocolitica.</title>
        <authorList>
            <person name="Johnson S.L."/>
            <person name="Daligault H.E."/>
            <person name="Davenport K.W."/>
            <person name="Jaissle J."/>
            <person name="Frey K.G."/>
            <person name="Ladner J.T."/>
            <person name="Broomall S.M."/>
            <person name="Bishop-Lilly K.A."/>
            <person name="Bruce D.C."/>
            <person name="Coyne S.R."/>
            <person name="Gibbons H.S."/>
            <person name="Lo C.C."/>
            <person name="Munk A.C."/>
            <person name="Rosenzweig C.N."/>
            <person name="Koroleva G.I."/>
            <person name="Palacios G.F."/>
            <person name="Redden C.L."/>
            <person name="Xu Y."/>
            <person name="Minogue T.D."/>
            <person name="Chain P.S."/>
        </authorList>
    </citation>
    <scope>NUCLEOTIDE SEQUENCE [LARGE SCALE GENOMIC DNA]</scope>
    <source>
        <strain evidence="8 10">YRA</strain>
    </source>
</reference>
<dbReference type="OrthoDB" id="9785015at2"/>
<evidence type="ECO:0000256" key="6">
    <source>
        <dbReference type="PIRSR" id="PIRSR004846-1"/>
    </source>
</evidence>
<comment type="subunit">
    <text evidence="5">The complex is composed of two ATP-binding proteins (ModC), two transmembrane proteins (ModB) and a solute-binding protein (ModA).</text>
</comment>
<feature type="chain" id="PRO_5006709416" evidence="7">
    <location>
        <begin position="28"/>
        <end position="259"/>
    </location>
</feature>
<dbReference type="GO" id="GO:0030288">
    <property type="term" value="C:outer membrane-bounded periplasmic space"/>
    <property type="evidence" value="ECO:0007669"/>
    <property type="project" value="TreeGrafter"/>
</dbReference>
<keyword evidence="3 6" id="KW-0479">Metal-binding</keyword>
<feature type="binding site" evidence="6">
    <location>
        <position position="65"/>
    </location>
    <ligand>
        <name>molybdate</name>
        <dbReference type="ChEBI" id="CHEBI:36264"/>
    </ligand>
</feature>
<gene>
    <name evidence="9" type="primary">modA</name>
    <name evidence="8" type="ORF">CH64_3820</name>
    <name evidence="9" type="ORF">ERS008555_02317</name>
</gene>
<name>A0A0U1HUC4_YERRO</name>
<evidence type="ECO:0000256" key="3">
    <source>
        <dbReference type="ARBA" id="ARBA00022723"/>
    </source>
</evidence>
<dbReference type="EMBL" id="CP009787">
    <property type="protein sequence ID" value="AJJ11152.1"/>
    <property type="molecule type" value="Genomic_DNA"/>
</dbReference>